<sequence>MSSMLASPGLVLATAMAVSGTVIFLALRRERNFPPTHFLANQDSRPAKPILRSCLCSGDGEEYRKEHDKPPASGIKGSCRGEIGGSQANRVALYSGILRDRVQHLECSY</sequence>
<name>A0A6A4MLX1_9ERIC</name>
<dbReference type="PANTHER" id="PTHR33564:SF15">
    <property type="entry name" value="PROTEIN, PUTATIVE-RELATED"/>
    <property type="match status" value="1"/>
</dbReference>
<evidence type="ECO:0000313" key="2">
    <source>
        <dbReference type="EMBL" id="KAE9467784.1"/>
    </source>
</evidence>
<reference evidence="2 3" key="1">
    <citation type="journal article" date="2019" name="Genome Biol. Evol.">
        <title>The Rhododendron genome and chromosomal organization provide insight into shared whole-genome duplications across the heath family (Ericaceae).</title>
        <authorList>
            <person name="Soza V.L."/>
            <person name="Lindsley D."/>
            <person name="Waalkes A."/>
            <person name="Ramage E."/>
            <person name="Patwardhan R.P."/>
            <person name="Burton J.N."/>
            <person name="Adey A."/>
            <person name="Kumar A."/>
            <person name="Qiu R."/>
            <person name="Shendure J."/>
            <person name="Hall B."/>
        </authorList>
    </citation>
    <scope>NUCLEOTIDE SEQUENCE [LARGE SCALE GENOMIC DNA]</scope>
    <source>
        <strain evidence="2">RSF 1966-606</strain>
    </source>
</reference>
<evidence type="ECO:0000256" key="1">
    <source>
        <dbReference type="SAM" id="Phobius"/>
    </source>
</evidence>
<protein>
    <submittedName>
        <fullName evidence="2">Uncharacterized protein</fullName>
    </submittedName>
</protein>
<dbReference type="OrthoDB" id="695890at2759"/>
<dbReference type="AlphaFoldDB" id="A0A6A4MLX1"/>
<keyword evidence="1" id="KW-1133">Transmembrane helix</keyword>
<feature type="non-terminal residue" evidence="2">
    <location>
        <position position="1"/>
    </location>
</feature>
<dbReference type="Proteomes" id="UP000428333">
    <property type="component" value="Linkage Group LG01"/>
</dbReference>
<evidence type="ECO:0000313" key="3">
    <source>
        <dbReference type="Proteomes" id="UP000428333"/>
    </source>
</evidence>
<keyword evidence="1" id="KW-0812">Transmembrane</keyword>
<dbReference type="PANTHER" id="PTHR33564">
    <property type="entry name" value="TRANSMEMBRANE PROTEIN"/>
    <property type="match status" value="1"/>
</dbReference>
<organism evidence="2 3">
    <name type="scientific">Rhododendron williamsianum</name>
    <dbReference type="NCBI Taxonomy" id="262921"/>
    <lineage>
        <taxon>Eukaryota</taxon>
        <taxon>Viridiplantae</taxon>
        <taxon>Streptophyta</taxon>
        <taxon>Embryophyta</taxon>
        <taxon>Tracheophyta</taxon>
        <taxon>Spermatophyta</taxon>
        <taxon>Magnoliopsida</taxon>
        <taxon>eudicotyledons</taxon>
        <taxon>Gunneridae</taxon>
        <taxon>Pentapetalae</taxon>
        <taxon>asterids</taxon>
        <taxon>Ericales</taxon>
        <taxon>Ericaceae</taxon>
        <taxon>Ericoideae</taxon>
        <taxon>Rhodoreae</taxon>
        <taxon>Rhododendron</taxon>
    </lineage>
</organism>
<accession>A0A6A4MLX1</accession>
<dbReference type="EMBL" id="QEFC01000012">
    <property type="protein sequence ID" value="KAE9467784.1"/>
    <property type="molecule type" value="Genomic_DNA"/>
</dbReference>
<proteinExistence type="predicted"/>
<keyword evidence="3" id="KW-1185">Reference proteome</keyword>
<comment type="caution">
    <text evidence="2">The sequence shown here is derived from an EMBL/GenBank/DDBJ whole genome shotgun (WGS) entry which is preliminary data.</text>
</comment>
<gene>
    <name evidence="2" type="ORF">C3L33_00336</name>
</gene>
<keyword evidence="1" id="KW-0472">Membrane</keyword>
<feature type="transmembrane region" description="Helical" evidence="1">
    <location>
        <begin position="6"/>
        <end position="27"/>
    </location>
</feature>